<reference evidence="2 3" key="1">
    <citation type="submission" date="2019-07" db="EMBL/GenBank/DDBJ databases">
        <title>Whole genome shotgun sequence of Pseudonocardia sulfidoxydans NBRC 16205.</title>
        <authorList>
            <person name="Hosoyama A."/>
            <person name="Uohara A."/>
            <person name="Ohji S."/>
            <person name="Ichikawa N."/>
        </authorList>
    </citation>
    <scope>NUCLEOTIDE SEQUENCE [LARGE SCALE GENOMIC DNA]</scope>
    <source>
        <strain evidence="2 3">NBRC 16205</strain>
    </source>
</reference>
<dbReference type="InterPro" id="IPR011234">
    <property type="entry name" value="Fumarylacetoacetase-like_C"/>
</dbReference>
<gene>
    <name evidence="2" type="ORF">PSU4_07390</name>
</gene>
<dbReference type="SUPFAM" id="SSF56529">
    <property type="entry name" value="FAH"/>
    <property type="match status" value="1"/>
</dbReference>
<comment type="caution">
    <text evidence="2">The sequence shown here is derived from an EMBL/GenBank/DDBJ whole genome shotgun (WGS) entry which is preliminary data.</text>
</comment>
<sequence length="325" mass="34840">MTYAVSRAERPALRAGVLHGELVVDIEQALAAHGRALVADDPSDLLQVIAGGHPAIEEVRAAVDAVARAGETGRPGAERLHELGSVPLVAPLPRPNSLRDYLVIEEHMRGVVAAGVIKEVPEEWFSVPAHYKGNVDEIYGPEDTVPWPAYTDKLDYELEICAVIGAPGRRIRAADAGRHIVGYTLYNDWSARDIQAREMSIGNGPGVSKDFASSIGPCIATPDEFDPATAHLQARIDGEVWSAGTIGTMQFSFPELVEWTSQEQTLRPGDLLGSGTIGKGCGVEIDRWLTQGCVVELEAEGIGVLRNRVGHKGQGPARAVALPER</sequence>
<evidence type="ECO:0000313" key="3">
    <source>
        <dbReference type="Proteomes" id="UP000321685"/>
    </source>
</evidence>
<proteinExistence type="predicted"/>
<keyword evidence="2" id="KW-0413">Isomerase</keyword>
<dbReference type="AlphaFoldDB" id="A0A511DAE3"/>
<organism evidence="2 3">
    <name type="scientific">Pseudonocardia sulfidoxydans NBRC 16205</name>
    <dbReference type="NCBI Taxonomy" id="1223511"/>
    <lineage>
        <taxon>Bacteria</taxon>
        <taxon>Bacillati</taxon>
        <taxon>Actinomycetota</taxon>
        <taxon>Actinomycetes</taxon>
        <taxon>Pseudonocardiales</taxon>
        <taxon>Pseudonocardiaceae</taxon>
        <taxon>Pseudonocardia</taxon>
    </lineage>
</organism>
<accession>A0A511DAE3</accession>
<dbReference type="PANTHER" id="PTHR43211:SF1">
    <property type="entry name" value="BLL6422 PROTEIN"/>
    <property type="match status" value="1"/>
</dbReference>
<dbReference type="GO" id="GO:0016853">
    <property type="term" value="F:isomerase activity"/>
    <property type="evidence" value="ECO:0007669"/>
    <property type="project" value="UniProtKB-KW"/>
</dbReference>
<evidence type="ECO:0000313" key="2">
    <source>
        <dbReference type="EMBL" id="GEL21785.1"/>
    </source>
</evidence>
<dbReference type="Gene3D" id="3.90.850.10">
    <property type="entry name" value="Fumarylacetoacetase-like, C-terminal domain"/>
    <property type="match status" value="1"/>
</dbReference>
<protein>
    <submittedName>
        <fullName evidence="2">2-hydroxyhepta-2,4-diene-1,7-dioate isomerase</fullName>
    </submittedName>
</protein>
<dbReference type="Pfam" id="PF01557">
    <property type="entry name" value="FAA_hydrolase"/>
    <property type="match status" value="1"/>
</dbReference>
<evidence type="ECO:0000259" key="1">
    <source>
        <dbReference type="Pfam" id="PF01557"/>
    </source>
</evidence>
<name>A0A511DAE3_9PSEU</name>
<dbReference type="EMBL" id="BJVJ01000004">
    <property type="protein sequence ID" value="GEL21785.1"/>
    <property type="molecule type" value="Genomic_DNA"/>
</dbReference>
<dbReference type="Proteomes" id="UP000321685">
    <property type="component" value="Unassembled WGS sequence"/>
</dbReference>
<feature type="domain" description="Fumarylacetoacetase-like C-terminal" evidence="1">
    <location>
        <begin position="114"/>
        <end position="309"/>
    </location>
</feature>
<dbReference type="InterPro" id="IPR036663">
    <property type="entry name" value="Fumarylacetoacetase_C_sf"/>
</dbReference>
<keyword evidence="3" id="KW-1185">Reference proteome</keyword>
<dbReference type="PANTHER" id="PTHR43211">
    <property type="entry name" value="FUMARYLACETOACETATE HYDROLASE"/>
    <property type="match status" value="1"/>
</dbReference>